<protein>
    <submittedName>
        <fullName evidence="1">DUF192 domain-containing protein</fullName>
    </submittedName>
</protein>
<dbReference type="InterPro" id="IPR003795">
    <property type="entry name" value="DUF192"/>
</dbReference>
<evidence type="ECO:0000313" key="2">
    <source>
        <dbReference type="Proteomes" id="UP000621799"/>
    </source>
</evidence>
<dbReference type="PANTHER" id="PTHR37953">
    <property type="entry name" value="UPF0127 PROTEIN MJ1496"/>
    <property type="match status" value="1"/>
</dbReference>
<proteinExistence type="predicted"/>
<dbReference type="RefSeq" id="WP_264320743.1">
    <property type="nucleotide sequence ID" value="NZ_JADEXN010000090.1"/>
</dbReference>
<sequence>MFALRHWIKTIAPLSSVSLGLSLFPIVCLNLGLMGCSSATVATSPPAETEPLLLAEMGEGTKEGLRGQMLPVGANATISGEVIQLEVTRTSMQQAMGLMFRPALPDDRGMLFSFDPPQPVSFWMKNVPVELDMIFLRDGVVMAIAANVPPCTSDPCPSYSPGETVTIDRVIELRGGRAAGLELEVGDRIDIEFLDTEESP</sequence>
<evidence type="ECO:0000313" key="1">
    <source>
        <dbReference type="EMBL" id="MBE9040497.1"/>
    </source>
</evidence>
<organism evidence="1 2">
    <name type="scientific">Zarconia navalis LEGE 11467</name>
    <dbReference type="NCBI Taxonomy" id="1828826"/>
    <lineage>
        <taxon>Bacteria</taxon>
        <taxon>Bacillati</taxon>
        <taxon>Cyanobacteriota</taxon>
        <taxon>Cyanophyceae</taxon>
        <taxon>Oscillatoriophycideae</taxon>
        <taxon>Oscillatoriales</taxon>
        <taxon>Oscillatoriales incertae sedis</taxon>
        <taxon>Zarconia</taxon>
        <taxon>Zarconia navalis</taxon>
    </lineage>
</organism>
<dbReference type="Gene3D" id="2.60.120.1140">
    <property type="entry name" value="Protein of unknown function DUF192"/>
    <property type="match status" value="1"/>
</dbReference>
<comment type="caution">
    <text evidence="1">The sequence shown here is derived from an EMBL/GenBank/DDBJ whole genome shotgun (WGS) entry which is preliminary data.</text>
</comment>
<accession>A0A928VUJ7</accession>
<dbReference type="EMBL" id="JADEXN010000090">
    <property type="protein sequence ID" value="MBE9040497.1"/>
    <property type="molecule type" value="Genomic_DNA"/>
</dbReference>
<dbReference type="Proteomes" id="UP000621799">
    <property type="component" value="Unassembled WGS sequence"/>
</dbReference>
<dbReference type="AlphaFoldDB" id="A0A928VUJ7"/>
<dbReference type="InterPro" id="IPR038695">
    <property type="entry name" value="Saro_0823-like_sf"/>
</dbReference>
<dbReference type="Pfam" id="PF02643">
    <property type="entry name" value="DUF192"/>
    <property type="match status" value="1"/>
</dbReference>
<name>A0A928VUJ7_9CYAN</name>
<reference evidence="1" key="1">
    <citation type="submission" date="2020-10" db="EMBL/GenBank/DDBJ databases">
        <authorList>
            <person name="Castelo-Branco R."/>
            <person name="Eusebio N."/>
            <person name="Adriana R."/>
            <person name="Vieira A."/>
            <person name="Brugerolle De Fraissinette N."/>
            <person name="Rezende De Castro R."/>
            <person name="Schneider M.P."/>
            <person name="Vasconcelos V."/>
            <person name="Leao P.N."/>
        </authorList>
    </citation>
    <scope>NUCLEOTIDE SEQUENCE</scope>
    <source>
        <strain evidence="1">LEGE 11467</strain>
    </source>
</reference>
<keyword evidence="2" id="KW-1185">Reference proteome</keyword>
<gene>
    <name evidence="1" type="ORF">IQ235_06800</name>
</gene>
<dbReference type="PANTHER" id="PTHR37953:SF1">
    <property type="entry name" value="UPF0127 PROTEIN MJ1496"/>
    <property type="match status" value="1"/>
</dbReference>